<dbReference type="SUPFAM" id="SSF158472">
    <property type="entry name" value="HAMP domain-like"/>
    <property type="match status" value="1"/>
</dbReference>
<reference evidence="6 7" key="1">
    <citation type="submission" date="2019-05" db="EMBL/GenBank/DDBJ databases">
        <authorList>
            <person name="Moore K."/>
            <person name="O'Neill P."/>
            <person name="Farbos A."/>
            <person name="Studholme D.J."/>
        </authorList>
    </citation>
    <scope>NUCLEOTIDE SEQUENCE [LARGE SCALE GENOMIC DNA]</scope>
    <source>
        <strain evidence="6 7">DSM 9128</strain>
    </source>
</reference>
<keyword evidence="4" id="KW-0472">Membrane</keyword>
<name>A0A5R8ZXZ0_PSENT</name>
<feature type="non-terminal residue" evidence="6">
    <location>
        <position position="477"/>
    </location>
</feature>
<keyword evidence="1" id="KW-0145">Chemotaxis</keyword>
<dbReference type="EMBL" id="VASG01000006">
    <property type="protein sequence ID" value="TLP71271.1"/>
    <property type="molecule type" value="Genomic_DNA"/>
</dbReference>
<evidence type="ECO:0000256" key="4">
    <source>
        <dbReference type="SAM" id="Phobius"/>
    </source>
</evidence>
<feature type="region of interest" description="Disordered" evidence="3">
    <location>
        <begin position="449"/>
        <end position="477"/>
    </location>
</feature>
<dbReference type="GO" id="GO:0006935">
    <property type="term" value="P:chemotaxis"/>
    <property type="evidence" value="ECO:0007669"/>
    <property type="project" value="UniProtKB-KW"/>
</dbReference>
<dbReference type="RefSeq" id="WP_138215488.1">
    <property type="nucleotide sequence ID" value="NZ_VASG01000006.1"/>
</dbReference>
<evidence type="ECO:0000259" key="5">
    <source>
        <dbReference type="PROSITE" id="PS50885"/>
    </source>
</evidence>
<evidence type="ECO:0000313" key="6">
    <source>
        <dbReference type="EMBL" id="TLP71271.1"/>
    </source>
</evidence>
<comment type="similarity">
    <text evidence="2">Belongs to the methyl-accepting chemotaxis (MCP) protein family.</text>
</comment>
<dbReference type="CDD" id="cd12913">
    <property type="entry name" value="PDC1_MCP_like"/>
    <property type="match status" value="1"/>
</dbReference>
<feature type="compositionally biased region" description="Polar residues" evidence="3">
    <location>
        <begin position="450"/>
        <end position="468"/>
    </location>
</feature>
<feature type="transmembrane region" description="Helical" evidence="4">
    <location>
        <begin position="364"/>
        <end position="382"/>
    </location>
</feature>
<organism evidence="6 7">
    <name type="scientific">Pseudomonas nitroreducens</name>
    <dbReference type="NCBI Taxonomy" id="46680"/>
    <lineage>
        <taxon>Bacteria</taxon>
        <taxon>Pseudomonadati</taxon>
        <taxon>Pseudomonadota</taxon>
        <taxon>Gammaproteobacteria</taxon>
        <taxon>Pseudomonadales</taxon>
        <taxon>Pseudomonadaceae</taxon>
        <taxon>Pseudomonas</taxon>
    </lineage>
</organism>
<dbReference type="GO" id="GO:0016020">
    <property type="term" value="C:membrane"/>
    <property type="evidence" value="ECO:0007669"/>
    <property type="project" value="InterPro"/>
</dbReference>
<dbReference type="InterPro" id="IPR003660">
    <property type="entry name" value="HAMP_dom"/>
</dbReference>
<feature type="domain" description="HAMP" evidence="5">
    <location>
        <begin position="383"/>
        <end position="437"/>
    </location>
</feature>
<dbReference type="PANTHER" id="PTHR32089">
    <property type="entry name" value="METHYL-ACCEPTING CHEMOTAXIS PROTEIN MCPB"/>
    <property type="match status" value="1"/>
</dbReference>
<evidence type="ECO:0000256" key="1">
    <source>
        <dbReference type="ARBA" id="ARBA00022500"/>
    </source>
</evidence>
<dbReference type="Gene3D" id="6.10.340.10">
    <property type="match status" value="1"/>
</dbReference>
<keyword evidence="4" id="KW-0812">Transmembrane</keyword>
<dbReference type="Proteomes" id="UP000307510">
    <property type="component" value="Unassembled WGS sequence"/>
</dbReference>
<dbReference type="PANTHER" id="PTHR32089:SF120">
    <property type="entry name" value="METHYL-ACCEPTING CHEMOTAXIS PROTEIN TLPQ"/>
    <property type="match status" value="1"/>
</dbReference>
<accession>A0A5R8ZXZ0</accession>
<dbReference type="SMART" id="SM00304">
    <property type="entry name" value="HAMP"/>
    <property type="match status" value="1"/>
</dbReference>
<evidence type="ECO:0000256" key="2">
    <source>
        <dbReference type="ARBA" id="ARBA00029447"/>
    </source>
</evidence>
<reference evidence="7" key="2">
    <citation type="submission" date="2019-06" db="EMBL/GenBank/DDBJ databases">
        <title>AzeR, a transcriptional regulator that responds to azelaic acid in Pseudomonas nitroreducens.</title>
        <authorList>
            <person name="Bez C."/>
            <person name="Javvadi S.G."/>
            <person name="Bertani I."/>
            <person name="Devescovi G."/>
            <person name="Studholme D.J."/>
            <person name="Geller A."/>
            <person name="Levy A."/>
            <person name="Venturi V."/>
        </authorList>
    </citation>
    <scope>NUCLEOTIDE SEQUENCE [LARGE SCALE GENOMIC DNA]</scope>
    <source>
        <strain evidence="7">DSM 9128</strain>
    </source>
</reference>
<evidence type="ECO:0000256" key="3">
    <source>
        <dbReference type="SAM" id="MobiDB-lite"/>
    </source>
</evidence>
<dbReference type="CDD" id="cd06225">
    <property type="entry name" value="HAMP"/>
    <property type="match status" value="1"/>
</dbReference>
<dbReference type="Pfam" id="PF22673">
    <property type="entry name" value="MCP-like_PDC_1"/>
    <property type="match status" value="1"/>
</dbReference>
<evidence type="ECO:0000313" key="7">
    <source>
        <dbReference type="Proteomes" id="UP000307510"/>
    </source>
</evidence>
<sequence>MLLRRLSIQWKITLLAGLCLLGVVSLLSGLSVYRTQTSTALVKQSSTEMLDEAAKARLQSRGEVQAMRIQRYIMDAYQYGKGFSRQVLFLRDQAQKRFLDAYDLREDLTRQVKTALEGNPELLGLYVAFEPDALDGKDKLFAGQGELGSNDTGRFSIYWSQATPGHLESEAMAESLLQDTSPGPSGSAYNAWFTCPKTTGQPCVLDPYFDDVGNKRMLMTSIAFPLELDGKVIGVMGLDISMEKLQEISVEGSQELYDGQGRVSIVSAAGLLAGHSADASKLSKNLKEVYPNQGADLLQAIAANHEQVFRQDDQLRVVEPLQPIPGSKPWGVLLEVPQNVLLGPAIELQNELDNQRVQGTVSQLGFGLIAILIGLFAMWLTARGVTRPILNVAAMLRNIASGEGDLTKRLDYSGKDELGELAGWFNRFLDKLQPIIRDVKSSVQDARATADQSSEIASQTSAGMQQQFREVDQVATA</sequence>
<proteinExistence type="inferred from homology"/>
<protein>
    <submittedName>
        <fullName evidence="6">Methyl-accepting chemotaxis protein</fullName>
    </submittedName>
</protein>
<keyword evidence="4" id="KW-1133">Transmembrane helix</keyword>
<dbReference type="AlphaFoldDB" id="A0A5R8ZXZ0"/>
<dbReference type="Gene3D" id="3.30.450.20">
    <property type="entry name" value="PAS domain"/>
    <property type="match status" value="1"/>
</dbReference>
<dbReference type="PROSITE" id="PS50885">
    <property type="entry name" value="HAMP"/>
    <property type="match status" value="1"/>
</dbReference>
<dbReference type="GO" id="GO:0007165">
    <property type="term" value="P:signal transduction"/>
    <property type="evidence" value="ECO:0007669"/>
    <property type="project" value="InterPro"/>
</dbReference>
<dbReference type="Pfam" id="PF00672">
    <property type="entry name" value="HAMP"/>
    <property type="match status" value="1"/>
</dbReference>
<gene>
    <name evidence="6" type="ORF">FEA48_20780</name>
</gene>
<comment type="caution">
    <text evidence="6">The sequence shown here is derived from an EMBL/GenBank/DDBJ whole genome shotgun (WGS) entry which is preliminary data.</text>
</comment>